<keyword evidence="10" id="KW-1185">Reference proteome</keyword>
<organism evidence="9 10">
    <name type="scientific">Luteipulveratus mongoliensis</name>
    <dbReference type="NCBI Taxonomy" id="571913"/>
    <lineage>
        <taxon>Bacteria</taxon>
        <taxon>Bacillati</taxon>
        <taxon>Actinomycetota</taxon>
        <taxon>Actinomycetes</taxon>
        <taxon>Micrococcales</taxon>
        <taxon>Dermacoccaceae</taxon>
        <taxon>Luteipulveratus</taxon>
    </lineage>
</organism>
<evidence type="ECO:0000256" key="3">
    <source>
        <dbReference type="ARBA" id="ARBA00022475"/>
    </source>
</evidence>
<dbReference type="PANTHER" id="PTHR43744:SF12">
    <property type="entry name" value="ABC TRANSPORTER PERMEASE PROTEIN MG189-RELATED"/>
    <property type="match status" value="1"/>
</dbReference>
<dbReference type="RefSeq" id="WP_052593443.1">
    <property type="nucleotide sequence ID" value="NZ_CP011112.1"/>
</dbReference>
<feature type="transmembrane region" description="Helical" evidence="7">
    <location>
        <begin position="155"/>
        <end position="173"/>
    </location>
</feature>
<dbReference type="InterPro" id="IPR000515">
    <property type="entry name" value="MetI-like"/>
</dbReference>
<dbReference type="OrthoDB" id="2063054at2"/>
<dbReference type="InterPro" id="IPR035906">
    <property type="entry name" value="MetI-like_sf"/>
</dbReference>
<keyword evidence="4 7" id="KW-0812">Transmembrane</keyword>
<comment type="similarity">
    <text evidence="7">Belongs to the binding-protein-dependent transport system permease family.</text>
</comment>
<evidence type="ECO:0000259" key="8">
    <source>
        <dbReference type="PROSITE" id="PS50928"/>
    </source>
</evidence>
<dbReference type="PROSITE" id="PS50928">
    <property type="entry name" value="ABC_TM1"/>
    <property type="match status" value="1"/>
</dbReference>
<dbReference type="GO" id="GO:0055085">
    <property type="term" value="P:transmembrane transport"/>
    <property type="evidence" value="ECO:0007669"/>
    <property type="project" value="InterPro"/>
</dbReference>
<feature type="transmembrane region" description="Helical" evidence="7">
    <location>
        <begin position="119"/>
        <end position="143"/>
    </location>
</feature>
<dbReference type="AlphaFoldDB" id="A0A0K1JKG7"/>
<evidence type="ECO:0000313" key="10">
    <source>
        <dbReference type="Proteomes" id="UP000066480"/>
    </source>
</evidence>
<proteinExistence type="inferred from homology"/>
<gene>
    <name evidence="9" type="ORF">VV02_17295</name>
</gene>
<dbReference type="EMBL" id="CP011112">
    <property type="protein sequence ID" value="AKU17202.1"/>
    <property type="molecule type" value="Genomic_DNA"/>
</dbReference>
<protein>
    <submittedName>
        <fullName evidence="9">Sugar ABC transporter permease</fullName>
    </submittedName>
</protein>
<evidence type="ECO:0000256" key="4">
    <source>
        <dbReference type="ARBA" id="ARBA00022692"/>
    </source>
</evidence>
<feature type="transmembrane region" description="Helical" evidence="7">
    <location>
        <begin position="88"/>
        <end position="107"/>
    </location>
</feature>
<dbReference type="SUPFAM" id="SSF161098">
    <property type="entry name" value="MetI-like"/>
    <property type="match status" value="1"/>
</dbReference>
<dbReference type="PATRIC" id="fig|571913.6.peg.3509"/>
<accession>A0A0K1JKG7</accession>
<evidence type="ECO:0000256" key="5">
    <source>
        <dbReference type="ARBA" id="ARBA00022989"/>
    </source>
</evidence>
<dbReference type="Proteomes" id="UP000066480">
    <property type="component" value="Chromosome"/>
</dbReference>
<feature type="transmembrane region" description="Helical" evidence="7">
    <location>
        <begin position="252"/>
        <end position="273"/>
    </location>
</feature>
<keyword evidence="3" id="KW-1003">Cell membrane</keyword>
<name>A0A0K1JKG7_9MICO</name>
<dbReference type="PANTHER" id="PTHR43744">
    <property type="entry name" value="ABC TRANSPORTER PERMEASE PROTEIN MG189-RELATED-RELATED"/>
    <property type="match status" value="1"/>
</dbReference>
<dbReference type="Pfam" id="PF00528">
    <property type="entry name" value="BPD_transp_1"/>
    <property type="match status" value="1"/>
</dbReference>
<comment type="subcellular location">
    <subcellularLocation>
        <location evidence="1 7">Cell membrane</location>
        <topology evidence="1 7">Multi-pass membrane protein</topology>
    </subcellularLocation>
</comment>
<evidence type="ECO:0000256" key="6">
    <source>
        <dbReference type="ARBA" id="ARBA00023136"/>
    </source>
</evidence>
<evidence type="ECO:0000256" key="2">
    <source>
        <dbReference type="ARBA" id="ARBA00022448"/>
    </source>
</evidence>
<evidence type="ECO:0000256" key="1">
    <source>
        <dbReference type="ARBA" id="ARBA00004651"/>
    </source>
</evidence>
<sequence>MATTVTGPRRRRRGVRPGSVVRYAVLAALALIFLVPFYLLVRNALSTEQEITRIDGWTWFPSSPQWGNLSEVFDSTSVPLARSMVNSLLIAVTQTVGVLIVSGMAGYGLARSTVRYANAVFYIVLATLLIPAAVTFVPTFVMVSSLGWVSTLRGLIVPGLFQALATFLFRQYFLGFPKELEEAAQIDGAGPWKTFWRIVVPNSWGFAAAVATITFIGSWNAFLWPLVIGQDQSSWTVQIALSTYVTAQSVNLHGMFMAAIVSMVPLLLMFLFLQRWIVAGVEQTGINE</sequence>
<evidence type="ECO:0000313" key="9">
    <source>
        <dbReference type="EMBL" id="AKU17202.1"/>
    </source>
</evidence>
<dbReference type="STRING" id="571913.VV02_17295"/>
<dbReference type="CDD" id="cd06261">
    <property type="entry name" value="TM_PBP2"/>
    <property type="match status" value="1"/>
</dbReference>
<dbReference type="KEGG" id="lmoi:VV02_17295"/>
<keyword evidence="2 7" id="KW-0813">Transport</keyword>
<keyword evidence="6 7" id="KW-0472">Membrane</keyword>
<reference evidence="9 10" key="1">
    <citation type="submission" date="2015-03" db="EMBL/GenBank/DDBJ databases">
        <title>Luteipulveratus halotolerans sp. nov., a novel actinobacterium (Dermacoccaceae) from Sarawak, Malaysia.</title>
        <authorList>
            <person name="Juboi H."/>
            <person name="Basik A."/>
            <person name="Shamsul S.S."/>
            <person name="Arnold P."/>
            <person name="Schmitt E.K."/>
            <person name="Sanglier J.-J."/>
            <person name="Yeo T."/>
        </authorList>
    </citation>
    <scope>NUCLEOTIDE SEQUENCE [LARGE SCALE GENOMIC DNA]</scope>
    <source>
        <strain evidence="9 10">MN07-A0370</strain>
    </source>
</reference>
<dbReference type="Gene3D" id="1.10.3720.10">
    <property type="entry name" value="MetI-like"/>
    <property type="match status" value="1"/>
</dbReference>
<dbReference type="GO" id="GO:0005886">
    <property type="term" value="C:plasma membrane"/>
    <property type="evidence" value="ECO:0007669"/>
    <property type="project" value="UniProtKB-SubCell"/>
</dbReference>
<feature type="transmembrane region" description="Helical" evidence="7">
    <location>
        <begin position="20"/>
        <end position="41"/>
    </location>
</feature>
<keyword evidence="5 7" id="KW-1133">Transmembrane helix</keyword>
<feature type="domain" description="ABC transmembrane type-1" evidence="8">
    <location>
        <begin position="84"/>
        <end position="273"/>
    </location>
</feature>
<evidence type="ECO:0000256" key="7">
    <source>
        <dbReference type="RuleBase" id="RU363032"/>
    </source>
</evidence>